<evidence type="ECO:0000256" key="7">
    <source>
        <dbReference type="SAM" id="SignalP"/>
    </source>
</evidence>
<dbReference type="Gene3D" id="3.40.50.1980">
    <property type="entry name" value="Nitrogenase molybdenum iron protein domain"/>
    <property type="match status" value="2"/>
</dbReference>
<dbReference type="GO" id="GO:0030288">
    <property type="term" value="C:outer membrane-bounded periplasmic space"/>
    <property type="evidence" value="ECO:0007669"/>
    <property type="project" value="TreeGrafter"/>
</dbReference>
<keyword evidence="6" id="KW-0449">Lipoprotein</keyword>
<keyword evidence="4 7" id="KW-0732">Signal</keyword>
<dbReference type="FunFam" id="3.40.50.1980:FF:000003">
    <property type="entry name" value="Iron ABC transporter substrate-binding protein"/>
    <property type="match status" value="1"/>
</dbReference>
<dbReference type="EMBL" id="FXTI01000010">
    <property type="protein sequence ID" value="SMO86001.1"/>
    <property type="molecule type" value="Genomic_DNA"/>
</dbReference>
<gene>
    <name evidence="9" type="ORF">SAMN06264849_11053</name>
</gene>
<accession>A0A521ERF2</accession>
<dbReference type="AlphaFoldDB" id="A0A521ERF2"/>
<dbReference type="PANTHER" id="PTHR30532:SF21">
    <property type="entry name" value="SIDEROPHORE-BINDING LIPOPROTEIN YFIY-RELATED"/>
    <property type="match status" value="1"/>
</dbReference>
<keyword evidence="5" id="KW-0564">Palmitate</keyword>
<evidence type="ECO:0000313" key="9">
    <source>
        <dbReference type="EMBL" id="SMO86001.1"/>
    </source>
</evidence>
<dbReference type="GO" id="GO:1901678">
    <property type="term" value="P:iron coordination entity transport"/>
    <property type="evidence" value="ECO:0007669"/>
    <property type="project" value="UniProtKB-ARBA"/>
</dbReference>
<keyword evidence="3" id="KW-0813">Transport</keyword>
<evidence type="ECO:0000256" key="4">
    <source>
        <dbReference type="ARBA" id="ARBA00022729"/>
    </source>
</evidence>
<dbReference type="Pfam" id="PF01497">
    <property type="entry name" value="Peripla_BP_2"/>
    <property type="match status" value="1"/>
</dbReference>
<evidence type="ECO:0000256" key="6">
    <source>
        <dbReference type="ARBA" id="ARBA00023288"/>
    </source>
</evidence>
<sequence length="325" mass="36431">MLSTSKKAFLLLTAVILLITTACGNSQNAEETGKKGEAYTVEHAMGKTEIPQSPKRVVVLTNEGIEALLSMGVKPVGAVKAFTGDPWYHHLEDQLKGVEVVGTELEVNVEKIAALKPDLIIGNKLRQEAVYDKLNKIAPTVFSETLRGDWQKNFKLYAKAINREEKGKEVLKHYEEHVQEVKQSLGDKANQEVSVVRFLPGVTRIYYTDSFTGVIFDQIGFKRPKHQEKLFKEDNKLGKLAVEVDKEVIPEMDADTIFYFTYAPDGDKKAINLEKEWTQDPLWKNLDAAKKGNVHKVDDVIWNTAGGVIAANKMLDELEEIMTAK</sequence>
<proteinExistence type="inferred from homology"/>
<dbReference type="PANTHER" id="PTHR30532">
    <property type="entry name" value="IRON III DICITRATE-BINDING PERIPLASMIC PROTEIN"/>
    <property type="match status" value="1"/>
</dbReference>
<dbReference type="CDD" id="cd01146">
    <property type="entry name" value="FhuD"/>
    <property type="match status" value="1"/>
</dbReference>
<evidence type="ECO:0000256" key="1">
    <source>
        <dbReference type="ARBA" id="ARBA00004193"/>
    </source>
</evidence>
<feature type="signal peptide" evidence="7">
    <location>
        <begin position="1"/>
        <end position="24"/>
    </location>
</feature>
<dbReference type="PROSITE" id="PS51257">
    <property type="entry name" value="PROKAR_LIPOPROTEIN"/>
    <property type="match status" value="1"/>
</dbReference>
<keyword evidence="10" id="KW-1185">Reference proteome</keyword>
<feature type="domain" description="Fe/B12 periplasmic-binding" evidence="8">
    <location>
        <begin position="56"/>
        <end position="325"/>
    </location>
</feature>
<comment type="subcellular location">
    <subcellularLocation>
        <location evidence="1">Cell membrane</location>
        <topology evidence="1">Lipid-anchor</topology>
    </subcellularLocation>
</comment>
<evidence type="ECO:0000259" key="8">
    <source>
        <dbReference type="PROSITE" id="PS50983"/>
    </source>
</evidence>
<evidence type="ECO:0000313" key="10">
    <source>
        <dbReference type="Proteomes" id="UP000315636"/>
    </source>
</evidence>
<dbReference type="InterPro" id="IPR051313">
    <property type="entry name" value="Bact_iron-sidero_bind"/>
</dbReference>
<comment type="similarity">
    <text evidence="2">Belongs to the bacterial solute-binding protein 8 family.</text>
</comment>
<evidence type="ECO:0000256" key="2">
    <source>
        <dbReference type="ARBA" id="ARBA00008814"/>
    </source>
</evidence>
<dbReference type="OrthoDB" id="9793175at2"/>
<evidence type="ECO:0000256" key="3">
    <source>
        <dbReference type="ARBA" id="ARBA00022448"/>
    </source>
</evidence>
<name>A0A521ERF2_9BACL</name>
<dbReference type="Proteomes" id="UP000315636">
    <property type="component" value="Unassembled WGS sequence"/>
</dbReference>
<organism evidence="9 10">
    <name type="scientific">Melghirimyces algeriensis</name>
    <dbReference type="NCBI Taxonomy" id="910412"/>
    <lineage>
        <taxon>Bacteria</taxon>
        <taxon>Bacillati</taxon>
        <taxon>Bacillota</taxon>
        <taxon>Bacilli</taxon>
        <taxon>Bacillales</taxon>
        <taxon>Thermoactinomycetaceae</taxon>
        <taxon>Melghirimyces</taxon>
    </lineage>
</organism>
<reference evidence="9 10" key="1">
    <citation type="submission" date="2017-05" db="EMBL/GenBank/DDBJ databases">
        <authorList>
            <person name="Varghese N."/>
            <person name="Submissions S."/>
        </authorList>
    </citation>
    <scope>NUCLEOTIDE SEQUENCE [LARGE SCALE GENOMIC DNA]</scope>
    <source>
        <strain evidence="9 10">DSM 45474</strain>
    </source>
</reference>
<evidence type="ECO:0000256" key="5">
    <source>
        <dbReference type="ARBA" id="ARBA00023139"/>
    </source>
</evidence>
<dbReference type="InterPro" id="IPR002491">
    <property type="entry name" value="ABC_transptr_periplasmic_BD"/>
</dbReference>
<dbReference type="PROSITE" id="PS50983">
    <property type="entry name" value="FE_B12_PBP"/>
    <property type="match status" value="1"/>
</dbReference>
<feature type="chain" id="PRO_5039201409" evidence="7">
    <location>
        <begin position="25"/>
        <end position="325"/>
    </location>
</feature>
<dbReference type="SUPFAM" id="SSF53807">
    <property type="entry name" value="Helical backbone' metal receptor"/>
    <property type="match status" value="1"/>
</dbReference>
<protein>
    <submittedName>
        <fullName evidence="9">Iron complex transport system substrate-binding protein</fullName>
    </submittedName>
</protein>
<dbReference type="RefSeq" id="WP_142506337.1">
    <property type="nucleotide sequence ID" value="NZ_FXTI01000010.1"/>
</dbReference>
<dbReference type="GO" id="GO:0005886">
    <property type="term" value="C:plasma membrane"/>
    <property type="evidence" value="ECO:0007669"/>
    <property type="project" value="UniProtKB-SubCell"/>
</dbReference>